<feature type="compositionally biased region" description="Acidic residues" evidence="1">
    <location>
        <begin position="13"/>
        <end position="27"/>
    </location>
</feature>
<dbReference type="RefSeq" id="XP_041289653.1">
    <property type="nucleotide sequence ID" value="XM_041433982.1"/>
</dbReference>
<evidence type="ECO:0000256" key="1">
    <source>
        <dbReference type="SAM" id="MobiDB-lite"/>
    </source>
</evidence>
<organism evidence="2 3">
    <name type="scientific">Suillus discolor</name>
    <dbReference type="NCBI Taxonomy" id="1912936"/>
    <lineage>
        <taxon>Eukaryota</taxon>
        <taxon>Fungi</taxon>
        <taxon>Dikarya</taxon>
        <taxon>Basidiomycota</taxon>
        <taxon>Agaricomycotina</taxon>
        <taxon>Agaricomycetes</taxon>
        <taxon>Agaricomycetidae</taxon>
        <taxon>Boletales</taxon>
        <taxon>Suillineae</taxon>
        <taxon>Suillaceae</taxon>
        <taxon>Suillus</taxon>
    </lineage>
</organism>
<protein>
    <submittedName>
        <fullName evidence="2">Uncharacterized protein</fullName>
    </submittedName>
</protein>
<proteinExistence type="predicted"/>
<evidence type="ECO:0000313" key="2">
    <source>
        <dbReference type="EMBL" id="KAG2100710.1"/>
    </source>
</evidence>
<comment type="caution">
    <text evidence="2">The sequence shown here is derived from an EMBL/GenBank/DDBJ whole genome shotgun (WGS) entry which is preliminary data.</text>
</comment>
<dbReference type="EMBL" id="JABBWM010000053">
    <property type="protein sequence ID" value="KAG2100710.1"/>
    <property type="molecule type" value="Genomic_DNA"/>
</dbReference>
<dbReference type="OrthoDB" id="2691626at2759"/>
<feature type="region of interest" description="Disordered" evidence="1">
    <location>
        <begin position="1"/>
        <end position="95"/>
    </location>
</feature>
<reference evidence="2" key="1">
    <citation type="journal article" date="2020" name="New Phytol.">
        <title>Comparative genomics reveals dynamic genome evolution in host specialist ectomycorrhizal fungi.</title>
        <authorList>
            <person name="Lofgren L.A."/>
            <person name="Nguyen N.H."/>
            <person name="Vilgalys R."/>
            <person name="Ruytinx J."/>
            <person name="Liao H.L."/>
            <person name="Branco S."/>
            <person name="Kuo A."/>
            <person name="LaButti K."/>
            <person name="Lipzen A."/>
            <person name="Andreopoulos W."/>
            <person name="Pangilinan J."/>
            <person name="Riley R."/>
            <person name="Hundley H."/>
            <person name="Na H."/>
            <person name="Barry K."/>
            <person name="Grigoriev I.V."/>
            <person name="Stajich J.E."/>
            <person name="Kennedy P.G."/>
        </authorList>
    </citation>
    <scope>NUCLEOTIDE SEQUENCE</scope>
    <source>
        <strain evidence="2">FC423</strain>
    </source>
</reference>
<gene>
    <name evidence="2" type="ORF">F5147DRAFT_655498</name>
</gene>
<keyword evidence="3" id="KW-1185">Reference proteome</keyword>
<evidence type="ECO:0000313" key="3">
    <source>
        <dbReference type="Proteomes" id="UP000823399"/>
    </source>
</evidence>
<dbReference type="AlphaFoldDB" id="A0A9P7F1F7"/>
<name>A0A9P7F1F7_9AGAM</name>
<dbReference type="Proteomes" id="UP000823399">
    <property type="component" value="Unassembled WGS sequence"/>
</dbReference>
<sequence>MSVHQGEDRSDEFLPEGSDYNDAEQGESNDNADKLPVALYTQEDKDHISPAPPARRAKGKEREMPSCADDEDLDDGQHQVDLDENPGDPLMSGQHPQEAIDKAITLGEKIVAEAEKIAKDMVQDASNISTNNWKQTQRDHWLKHCNQSENPELWKEIHKFWEGTSRNTDQSSKALYSCIMAVRDAFALSCQVYLRLEDIYVGGIHIIHRYNHINDTASLLSFTYTLGPKFNTELLSPIMMLEKFAIEGVGILHEVKNRALNTMWSLLALNIWN</sequence>
<feature type="compositionally biased region" description="Basic and acidic residues" evidence="1">
    <location>
        <begin position="1"/>
        <end position="12"/>
    </location>
</feature>
<accession>A0A9P7F1F7</accession>
<dbReference type="GeneID" id="64696241"/>